<dbReference type="AlphaFoldDB" id="A0A657IW93"/>
<protein>
    <submittedName>
        <fullName evidence="1">Uncharacterized protein</fullName>
    </submittedName>
</protein>
<proteinExistence type="predicted"/>
<dbReference type="Proteomes" id="UP000092021">
    <property type="component" value="Unassembled WGS sequence"/>
</dbReference>
<organism evidence="1 2">
    <name type="scientific">Rothia kristinae</name>
    <dbReference type="NCBI Taxonomy" id="37923"/>
    <lineage>
        <taxon>Bacteria</taxon>
        <taxon>Bacillati</taxon>
        <taxon>Actinomycetota</taxon>
        <taxon>Actinomycetes</taxon>
        <taxon>Micrococcales</taxon>
        <taxon>Micrococcaceae</taxon>
        <taxon>Rothia</taxon>
    </lineage>
</organism>
<sequence>MRTTSKAIIDSGPPRPVHTAARLITGTGAEPGQASTSTQDSRIAVVPPTAIHTRWAENREITGPSSTAPAIDAATVRLSTRWEVASG</sequence>
<evidence type="ECO:0000313" key="1">
    <source>
        <dbReference type="EMBL" id="OAX67697.1"/>
    </source>
</evidence>
<comment type="caution">
    <text evidence="1">The sequence shown here is derived from an EMBL/GenBank/DDBJ whole genome shotgun (WGS) entry which is preliminary data.</text>
</comment>
<reference evidence="1 2" key="1">
    <citation type="submission" date="2016-04" db="EMBL/GenBank/DDBJ databases">
        <title>Identification of putative biosynthetic pathways for the production of bioactive secondary metabolites by the marine actinomycete Kocuria kristinae RUTW2-3.</title>
        <authorList>
            <person name="Waterworth S.C."/>
            <person name="Walmsley T.A."/>
            <person name="Matongo T."/>
            <person name="Davies-Coleman M.T."/>
            <person name="Dorrington R.A."/>
        </authorList>
    </citation>
    <scope>NUCLEOTIDE SEQUENCE [LARGE SCALE GENOMIC DNA]</scope>
    <source>
        <strain evidence="1 2">RUTW4-5</strain>
    </source>
</reference>
<gene>
    <name evidence="1" type="ORF">A5N15_01655</name>
</gene>
<dbReference type="EMBL" id="LWGZ01000137">
    <property type="protein sequence ID" value="OAX67697.1"/>
    <property type="molecule type" value="Genomic_DNA"/>
</dbReference>
<evidence type="ECO:0000313" key="2">
    <source>
        <dbReference type="Proteomes" id="UP000092021"/>
    </source>
</evidence>
<name>A0A657IW93_9MICC</name>
<accession>A0A657IW93</accession>